<comment type="pathway">
    <text evidence="7">Amino-acid biosynthesis; D-alanine biosynthesis; D-alanine from L-alanine: step 1/1.</text>
</comment>
<feature type="modified residue" description="N6-(pyridoxal phosphate)lysine" evidence="7 8">
    <location>
        <position position="60"/>
    </location>
</feature>
<evidence type="ECO:0000313" key="12">
    <source>
        <dbReference type="Proteomes" id="UP000263993"/>
    </source>
</evidence>
<dbReference type="GO" id="GO:0005829">
    <property type="term" value="C:cytosol"/>
    <property type="evidence" value="ECO:0007669"/>
    <property type="project" value="TreeGrafter"/>
</dbReference>
<dbReference type="InterPro" id="IPR011079">
    <property type="entry name" value="Ala_racemase_C"/>
</dbReference>
<dbReference type="InterPro" id="IPR020622">
    <property type="entry name" value="Ala_racemase_pyridoxalP-BS"/>
</dbReference>
<evidence type="ECO:0000256" key="9">
    <source>
        <dbReference type="PIRSR" id="PIRSR600821-52"/>
    </source>
</evidence>
<dbReference type="SUPFAM" id="SSF51419">
    <property type="entry name" value="PLP-binding barrel"/>
    <property type="match status" value="1"/>
</dbReference>
<dbReference type="EC" id="5.1.1.1" evidence="4 7"/>
<comment type="function">
    <text evidence="7">Catalyzes the interconversion of L-alanine and D-alanine. May also act on other amino acids.</text>
</comment>
<evidence type="ECO:0000256" key="6">
    <source>
        <dbReference type="ARBA" id="ARBA00023235"/>
    </source>
</evidence>
<evidence type="ECO:0000256" key="3">
    <source>
        <dbReference type="ARBA" id="ARBA00007880"/>
    </source>
</evidence>
<gene>
    <name evidence="11" type="primary">alr</name>
    <name evidence="11" type="ORF">DXH78_14605</name>
</gene>
<proteinExistence type="inferred from homology"/>
<dbReference type="RefSeq" id="WP_115518495.1">
    <property type="nucleotide sequence ID" value="NZ_QRGO01000002.1"/>
</dbReference>
<dbReference type="UniPathway" id="UPA00042">
    <property type="reaction ID" value="UER00497"/>
</dbReference>
<dbReference type="InterPro" id="IPR000821">
    <property type="entry name" value="Ala_racemase"/>
</dbReference>
<dbReference type="PANTHER" id="PTHR30511:SF0">
    <property type="entry name" value="ALANINE RACEMASE, CATABOLIC-RELATED"/>
    <property type="match status" value="1"/>
</dbReference>
<organism evidence="11 12">
    <name type="scientific">Undibacter mobilis</name>
    <dbReference type="NCBI Taxonomy" id="2292256"/>
    <lineage>
        <taxon>Bacteria</taxon>
        <taxon>Pseudomonadati</taxon>
        <taxon>Pseudomonadota</taxon>
        <taxon>Alphaproteobacteria</taxon>
        <taxon>Hyphomicrobiales</taxon>
        <taxon>Nitrobacteraceae</taxon>
        <taxon>Undibacter</taxon>
    </lineage>
</organism>
<feature type="active site" description="Proton acceptor; specific for D-alanine" evidence="7">
    <location>
        <position position="60"/>
    </location>
</feature>
<dbReference type="InterPro" id="IPR029066">
    <property type="entry name" value="PLP-binding_barrel"/>
</dbReference>
<keyword evidence="5 7" id="KW-0663">Pyridoxal phosphate</keyword>
<feature type="domain" description="Alanine racemase C-terminal" evidence="10">
    <location>
        <begin position="258"/>
        <end position="389"/>
    </location>
</feature>
<dbReference type="GO" id="GO:0008784">
    <property type="term" value="F:alanine racemase activity"/>
    <property type="evidence" value="ECO:0007669"/>
    <property type="project" value="UniProtKB-UniRule"/>
</dbReference>
<feature type="active site" description="Proton acceptor; specific for L-alanine" evidence="7">
    <location>
        <position position="279"/>
    </location>
</feature>
<dbReference type="Pfam" id="PF01168">
    <property type="entry name" value="Ala_racemase_N"/>
    <property type="match status" value="1"/>
</dbReference>
<comment type="similarity">
    <text evidence="3 7">Belongs to the alanine racemase family.</text>
</comment>
<feature type="binding site" evidence="7 9">
    <location>
        <position position="332"/>
    </location>
    <ligand>
        <name>substrate</name>
    </ligand>
</feature>
<dbReference type="InterPro" id="IPR001608">
    <property type="entry name" value="Ala_racemase_N"/>
</dbReference>
<feature type="binding site" evidence="7 9">
    <location>
        <position position="158"/>
    </location>
    <ligand>
        <name>substrate</name>
    </ligand>
</feature>
<sequence>MATIDLIETAPPVDTGIVEKDGPPAAQAGGTLTIDLGALAANWQTLRRRATPAECAAVVKANAYGLGIEPVVHALAREGCKTFFVADLSEARRVRAAAPDAAIYVLNGVMPGSGPEFSVIKAKPVISSTVELAEWDAYCAASGWRGGAALHVDTGMNRLGVSINEAAALAPRIRAENHGIHLLMSHFACAEETDNPLNERQIKLFREVRLLYRGIPSSLSNSSGIFLGDAAHCDVVRPGVALYGVNPTPGKPNPMRPVIDLKARVIQVRSVTRGETVGYSATWTARRATRVAVIAAGYADGFLRASGSTDETPGGSALVAGRLCPIAGRVSMDLSTIDVSDLPEGAVRRGDMVTLIGDDLPLDEVARGASTIGYEVLTSLGRRYHRVYRRD</sequence>
<comment type="catalytic activity">
    <reaction evidence="1 7">
        <text>L-alanine = D-alanine</text>
        <dbReference type="Rhea" id="RHEA:20249"/>
        <dbReference type="ChEBI" id="CHEBI:57416"/>
        <dbReference type="ChEBI" id="CHEBI:57972"/>
        <dbReference type="EC" id="5.1.1.1"/>
    </reaction>
</comment>
<accession>A0A371B443</accession>
<dbReference type="CDD" id="cd00430">
    <property type="entry name" value="PLPDE_III_AR"/>
    <property type="match status" value="1"/>
</dbReference>
<evidence type="ECO:0000256" key="2">
    <source>
        <dbReference type="ARBA" id="ARBA00001933"/>
    </source>
</evidence>
<dbReference type="InterPro" id="IPR009006">
    <property type="entry name" value="Ala_racemase/Decarboxylase_C"/>
</dbReference>
<evidence type="ECO:0000256" key="8">
    <source>
        <dbReference type="PIRSR" id="PIRSR600821-50"/>
    </source>
</evidence>
<name>A0A371B443_9BRAD</name>
<evidence type="ECO:0000259" key="10">
    <source>
        <dbReference type="SMART" id="SM01005"/>
    </source>
</evidence>
<dbReference type="AlphaFoldDB" id="A0A371B443"/>
<dbReference type="Gene3D" id="3.20.20.10">
    <property type="entry name" value="Alanine racemase"/>
    <property type="match status" value="1"/>
</dbReference>
<evidence type="ECO:0000256" key="7">
    <source>
        <dbReference type="HAMAP-Rule" id="MF_01201"/>
    </source>
</evidence>
<keyword evidence="6 7" id="KW-0413">Isomerase</keyword>
<evidence type="ECO:0000256" key="4">
    <source>
        <dbReference type="ARBA" id="ARBA00013089"/>
    </source>
</evidence>
<reference evidence="12" key="1">
    <citation type="submission" date="2018-08" db="EMBL/GenBank/DDBJ databases">
        <authorList>
            <person name="Kim S.-J."/>
            <person name="Jung G.-Y."/>
        </authorList>
    </citation>
    <scope>NUCLEOTIDE SEQUENCE [LARGE SCALE GENOMIC DNA]</scope>
    <source>
        <strain evidence="12">GY_H</strain>
    </source>
</reference>
<evidence type="ECO:0000256" key="5">
    <source>
        <dbReference type="ARBA" id="ARBA00022898"/>
    </source>
</evidence>
<protein>
    <recommendedName>
        <fullName evidence="4 7">Alanine racemase</fullName>
        <ecNumber evidence="4 7">5.1.1.1</ecNumber>
    </recommendedName>
</protein>
<keyword evidence="12" id="KW-1185">Reference proteome</keyword>
<dbReference type="NCBIfam" id="TIGR00492">
    <property type="entry name" value="alr"/>
    <property type="match status" value="1"/>
</dbReference>
<dbReference type="PANTHER" id="PTHR30511">
    <property type="entry name" value="ALANINE RACEMASE"/>
    <property type="match status" value="1"/>
</dbReference>
<dbReference type="Pfam" id="PF00842">
    <property type="entry name" value="Ala_racemase_C"/>
    <property type="match status" value="1"/>
</dbReference>
<dbReference type="Gene3D" id="2.40.37.10">
    <property type="entry name" value="Lyase, Ornithine Decarboxylase, Chain A, domain 1"/>
    <property type="match status" value="1"/>
</dbReference>
<dbReference type="SUPFAM" id="SSF50621">
    <property type="entry name" value="Alanine racemase C-terminal domain-like"/>
    <property type="match status" value="1"/>
</dbReference>
<dbReference type="GO" id="GO:0030170">
    <property type="term" value="F:pyridoxal phosphate binding"/>
    <property type="evidence" value="ECO:0007669"/>
    <property type="project" value="UniProtKB-UniRule"/>
</dbReference>
<dbReference type="GO" id="GO:0030632">
    <property type="term" value="P:D-alanine biosynthetic process"/>
    <property type="evidence" value="ECO:0007669"/>
    <property type="project" value="UniProtKB-UniRule"/>
</dbReference>
<dbReference type="EMBL" id="QRGO01000002">
    <property type="protein sequence ID" value="RDV02375.1"/>
    <property type="molecule type" value="Genomic_DNA"/>
</dbReference>
<dbReference type="PRINTS" id="PR00992">
    <property type="entry name" value="ALARACEMASE"/>
</dbReference>
<dbReference type="SMART" id="SM01005">
    <property type="entry name" value="Ala_racemase_C"/>
    <property type="match status" value="1"/>
</dbReference>
<dbReference type="HAMAP" id="MF_01201">
    <property type="entry name" value="Ala_racemase"/>
    <property type="match status" value="1"/>
</dbReference>
<dbReference type="OrthoDB" id="9813814at2"/>
<dbReference type="PROSITE" id="PS00395">
    <property type="entry name" value="ALANINE_RACEMASE"/>
    <property type="match status" value="1"/>
</dbReference>
<evidence type="ECO:0000256" key="1">
    <source>
        <dbReference type="ARBA" id="ARBA00000316"/>
    </source>
</evidence>
<evidence type="ECO:0000313" key="11">
    <source>
        <dbReference type="EMBL" id="RDV02375.1"/>
    </source>
</evidence>
<comment type="cofactor">
    <cofactor evidence="2 7 8">
        <name>pyridoxal 5'-phosphate</name>
        <dbReference type="ChEBI" id="CHEBI:597326"/>
    </cofactor>
</comment>
<comment type="caution">
    <text evidence="11">The sequence shown here is derived from an EMBL/GenBank/DDBJ whole genome shotgun (WGS) entry which is preliminary data.</text>
</comment>
<dbReference type="Proteomes" id="UP000263993">
    <property type="component" value="Unassembled WGS sequence"/>
</dbReference>